<organism evidence="1 2">
    <name type="scientific">Leersia perrieri</name>
    <dbReference type="NCBI Taxonomy" id="77586"/>
    <lineage>
        <taxon>Eukaryota</taxon>
        <taxon>Viridiplantae</taxon>
        <taxon>Streptophyta</taxon>
        <taxon>Embryophyta</taxon>
        <taxon>Tracheophyta</taxon>
        <taxon>Spermatophyta</taxon>
        <taxon>Magnoliopsida</taxon>
        <taxon>Liliopsida</taxon>
        <taxon>Poales</taxon>
        <taxon>Poaceae</taxon>
        <taxon>BOP clade</taxon>
        <taxon>Oryzoideae</taxon>
        <taxon>Oryzeae</taxon>
        <taxon>Oryzinae</taxon>
        <taxon>Leersia</taxon>
    </lineage>
</organism>
<keyword evidence="2" id="KW-1185">Reference proteome</keyword>
<sequence>MPEKIVTAYQPVLNQHFDEDTALNKCNSAVSGLDRNDDITSPTTLCATLCLSERSTFQRRRRLQIRMGNRGLAAASPQPTTKPTVAIAAALDIEGGRRSRFTAALPPLLAEKTLRAAQGVMAWPPAKMIN</sequence>
<dbReference type="EnsemblPlants" id="LPERR02G25430.1">
    <property type="protein sequence ID" value="LPERR02G25430.1"/>
    <property type="gene ID" value="LPERR02G25430"/>
</dbReference>
<name>A0A0D9VKK1_9ORYZ</name>
<dbReference type="STRING" id="77586.A0A0D9VKK1"/>
<protein>
    <submittedName>
        <fullName evidence="1">Uncharacterized protein</fullName>
    </submittedName>
</protein>
<accession>A0A0D9VKK1</accession>
<dbReference type="Proteomes" id="UP000032180">
    <property type="component" value="Chromosome 2"/>
</dbReference>
<proteinExistence type="predicted"/>
<reference evidence="2" key="2">
    <citation type="submission" date="2013-12" db="EMBL/GenBank/DDBJ databases">
        <authorList>
            <person name="Yu Y."/>
            <person name="Lee S."/>
            <person name="de Baynast K."/>
            <person name="Wissotski M."/>
            <person name="Liu L."/>
            <person name="Talag J."/>
            <person name="Goicoechea J."/>
            <person name="Angelova A."/>
            <person name="Jetty R."/>
            <person name="Kudrna D."/>
            <person name="Golser W."/>
            <person name="Rivera L."/>
            <person name="Zhang J."/>
            <person name="Wing R."/>
        </authorList>
    </citation>
    <scope>NUCLEOTIDE SEQUENCE</scope>
</reference>
<reference evidence="1 2" key="1">
    <citation type="submission" date="2012-08" db="EMBL/GenBank/DDBJ databases">
        <title>Oryza genome evolution.</title>
        <authorList>
            <person name="Wing R.A."/>
        </authorList>
    </citation>
    <scope>NUCLEOTIDE SEQUENCE</scope>
</reference>
<evidence type="ECO:0000313" key="1">
    <source>
        <dbReference type="EnsemblPlants" id="LPERR02G25430.1"/>
    </source>
</evidence>
<dbReference type="Gramene" id="LPERR02G25430.1">
    <property type="protein sequence ID" value="LPERR02G25430.1"/>
    <property type="gene ID" value="LPERR02G25430"/>
</dbReference>
<evidence type="ECO:0000313" key="2">
    <source>
        <dbReference type="Proteomes" id="UP000032180"/>
    </source>
</evidence>
<dbReference type="HOGENOM" id="CLU_1941139_0_0_1"/>
<dbReference type="AlphaFoldDB" id="A0A0D9VKK1"/>
<reference evidence="1" key="3">
    <citation type="submission" date="2015-04" db="UniProtKB">
        <authorList>
            <consortium name="EnsemblPlants"/>
        </authorList>
    </citation>
    <scope>IDENTIFICATION</scope>
</reference>